<keyword evidence="3 6" id="KW-0812">Transmembrane</keyword>
<keyword evidence="5 6" id="KW-0472">Membrane</keyword>
<dbReference type="RefSeq" id="WP_169193041.1">
    <property type="nucleotide sequence ID" value="NZ_CP046391.1"/>
</dbReference>
<gene>
    <name evidence="7" type="ORF">ANPL_01450</name>
</gene>
<comment type="subcellular location">
    <subcellularLocation>
        <location evidence="1">Cell membrane</location>
        <topology evidence="1">Multi-pass membrane protein</topology>
    </subcellularLocation>
</comment>
<evidence type="ECO:0000256" key="5">
    <source>
        <dbReference type="ARBA" id="ARBA00023136"/>
    </source>
</evidence>
<dbReference type="Pfam" id="PF04066">
    <property type="entry name" value="MrpF_PhaF"/>
    <property type="match status" value="1"/>
</dbReference>
<feature type="transmembrane region" description="Helical" evidence="6">
    <location>
        <begin position="6"/>
        <end position="23"/>
    </location>
</feature>
<dbReference type="GO" id="GO:0015075">
    <property type="term" value="F:monoatomic ion transmembrane transporter activity"/>
    <property type="evidence" value="ECO:0007669"/>
    <property type="project" value="InterPro"/>
</dbReference>
<dbReference type="Proteomes" id="UP000500930">
    <property type="component" value="Chromosome"/>
</dbReference>
<protein>
    <submittedName>
        <fullName evidence="7">Cation:proton antiporter, subunit F</fullName>
    </submittedName>
</protein>
<proteinExistence type="predicted"/>
<evidence type="ECO:0000256" key="2">
    <source>
        <dbReference type="ARBA" id="ARBA00022475"/>
    </source>
</evidence>
<name>A0A858PXW0_9RICK</name>
<dbReference type="KEGG" id="aplt:ANPL_01450"/>
<dbReference type="GO" id="GO:0005886">
    <property type="term" value="C:plasma membrane"/>
    <property type="evidence" value="ECO:0007669"/>
    <property type="project" value="UniProtKB-SubCell"/>
</dbReference>
<evidence type="ECO:0000256" key="3">
    <source>
        <dbReference type="ARBA" id="ARBA00022692"/>
    </source>
</evidence>
<reference evidence="7 8" key="1">
    <citation type="journal article" date="2020" name="Pathogens">
        <title>First Whole Genome Sequence of Anaplasma platys, an Obligate Intracellular Rickettsial Pathogen of Dogs.</title>
        <authorList>
            <person name="Llanes A."/>
            <person name="Rajeev S."/>
        </authorList>
    </citation>
    <scope>NUCLEOTIDE SEQUENCE [LARGE SCALE GENOMIC DNA]</scope>
    <source>
        <strain evidence="7 8">S3</strain>
    </source>
</reference>
<dbReference type="AlphaFoldDB" id="A0A858PXW0"/>
<evidence type="ECO:0000256" key="6">
    <source>
        <dbReference type="SAM" id="Phobius"/>
    </source>
</evidence>
<evidence type="ECO:0000313" key="7">
    <source>
        <dbReference type="EMBL" id="QJC27398.1"/>
    </source>
</evidence>
<evidence type="ECO:0000256" key="4">
    <source>
        <dbReference type="ARBA" id="ARBA00022989"/>
    </source>
</evidence>
<keyword evidence="2" id="KW-1003">Cell membrane</keyword>
<sequence>MIYSVFVLLACCAAMVLGIVSVSSIYDRMLAVNVFNTCMVLAIVTLGVVMDSADFFIDVALVYACVGLVASVGFAKYFLYGGWGE</sequence>
<organism evidence="7 8">
    <name type="scientific">Anaplasma platys</name>
    <dbReference type="NCBI Taxonomy" id="949"/>
    <lineage>
        <taxon>Bacteria</taxon>
        <taxon>Pseudomonadati</taxon>
        <taxon>Pseudomonadota</taxon>
        <taxon>Alphaproteobacteria</taxon>
        <taxon>Rickettsiales</taxon>
        <taxon>Anaplasmataceae</taxon>
        <taxon>Anaplasma</taxon>
    </lineage>
</organism>
<feature type="transmembrane region" description="Helical" evidence="6">
    <location>
        <begin position="55"/>
        <end position="79"/>
    </location>
</feature>
<evidence type="ECO:0000313" key="8">
    <source>
        <dbReference type="Proteomes" id="UP000500930"/>
    </source>
</evidence>
<dbReference type="InterPro" id="IPR007208">
    <property type="entry name" value="MrpF/PhaF-like"/>
</dbReference>
<accession>A0A858PXW0</accession>
<keyword evidence="8" id="KW-1185">Reference proteome</keyword>
<dbReference type="NCBIfam" id="NF009249">
    <property type="entry name" value="PRK12603.1"/>
    <property type="match status" value="1"/>
</dbReference>
<feature type="transmembrane region" description="Helical" evidence="6">
    <location>
        <begin position="30"/>
        <end position="49"/>
    </location>
</feature>
<evidence type="ECO:0000256" key="1">
    <source>
        <dbReference type="ARBA" id="ARBA00004651"/>
    </source>
</evidence>
<dbReference type="EMBL" id="CP046391">
    <property type="protein sequence ID" value="QJC27398.1"/>
    <property type="molecule type" value="Genomic_DNA"/>
</dbReference>
<keyword evidence="4 6" id="KW-1133">Transmembrane helix</keyword>